<comment type="caution">
    <text evidence="3">The sequence shown here is derived from an EMBL/GenBank/DDBJ whole genome shotgun (WGS) entry which is preliminary data.</text>
</comment>
<dbReference type="InterPro" id="IPR036390">
    <property type="entry name" value="WH_DNA-bd_sf"/>
</dbReference>
<reference evidence="3" key="1">
    <citation type="submission" date="2021-02" db="EMBL/GenBank/DDBJ databases">
        <authorList>
            <person name="Nowell W R."/>
        </authorList>
    </citation>
    <scope>NUCLEOTIDE SEQUENCE</scope>
</reference>
<dbReference type="AlphaFoldDB" id="A0A8S2D8S0"/>
<feature type="domain" description="DEP" evidence="2">
    <location>
        <begin position="91"/>
        <end position="166"/>
    </location>
</feature>
<dbReference type="Proteomes" id="UP000682733">
    <property type="component" value="Unassembled WGS sequence"/>
</dbReference>
<dbReference type="GO" id="GO:0043005">
    <property type="term" value="C:neuron projection"/>
    <property type="evidence" value="ECO:0007669"/>
    <property type="project" value="TreeGrafter"/>
</dbReference>
<evidence type="ECO:0000256" key="1">
    <source>
        <dbReference type="ARBA" id="ARBA00022700"/>
    </source>
</evidence>
<proteinExistence type="predicted"/>
<dbReference type="Gene3D" id="1.10.10.10">
    <property type="entry name" value="Winged helix-like DNA-binding domain superfamily/Winged helix DNA-binding domain"/>
    <property type="match status" value="1"/>
</dbReference>
<dbReference type="GO" id="GO:0009968">
    <property type="term" value="P:negative regulation of signal transduction"/>
    <property type="evidence" value="ECO:0007669"/>
    <property type="project" value="UniProtKB-KW"/>
</dbReference>
<dbReference type="GO" id="GO:0008277">
    <property type="term" value="P:regulation of G protein-coupled receptor signaling pathway"/>
    <property type="evidence" value="ECO:0007669"/>
    <property type="project" value="InterPro"/>
</dbReference>
<dbReference type="InterPro" id="IPR000591">
    <property type="entry name" value="DEP_dom"/>
</dbReference>
<gene>
    <name evidence="3" type="ORF">OVA965_LOCUS8209</name>
    <name evidence="4" type="ORF">TMI583_LOCUS8204</name>
</gene>
<evidence type="ECO:0000313" key="5">
    <source>
        <dbReference type="Proteomes" id="UP000677228"/>
    </source>
</evidence>
<dbReference type="SUPFAM" id="SSF46785">
    <property type="entry name" value="Winged helix' DNA-binding domain"/>
    <property type="match status" value="1"/>
</dbReference>
<evidence type="ECO:0000259" key="2">
    <source>
        <dbReference type="PROSITE" id="PS50186"/>
    </source>
</evidence>
<name>A0A8S2D8S0_9BILA</name>
<dbReference type="EMBL" id="CAJOBA010002730">
    <property type="protein sequence ID" value="CAF3657346.1"/>
    <property type="molecule type" value="Genomic_DNA"/>
</dbReference>
<dbReference type="CDD" id="cd04450">
    <property type="entry name" value="DEP_RGS7-like"/>
    <property type="match status" value="1"/>
</dbReference>
<sequence length="184" mass="21128">MARALSVTDDDSTSEQIIDMVRLNLQTTPVTNQTNLTTEYDQTDDQQQTIINDFLLPMNMGLIYDPNNESEQPNLSTFRKMEYLLEKMQDENNGLPIKSVKSFMSKIPSVFTGADLIQWILKNLDVDDTIDSLHLANLMSSHGYVLPIDDHVLTVKNDGTFYRFQTPYFWPSNHIEPDNIDYGK</sequence>
<dbReference type="GO" id="GO:0005096">
    <property type="term" value="F:GTPase activator activity"/>
    <property type="evidence" value="ECO:0007669"/>
    <property type="project" value="TreeGrafter"/>
</dbReference>
<dbReference type="PANTHER" id="PTHR45746:SF6">
    <property type="entry name" value="LP21163P"/>
    <property type="match status" value="1"/>
</dbReference>
<dbReference type="Pfam" id="PF00610">
    <property type="entry name" value="DEP"/>
    <property type="match status" value="1"/>
</dbReference>
<keyword evidence="1" id="KW-0734">Signal transduction inhibitor</keyword>
<protein>
    <recommendedName>
        <fullName evidence="2">DEP domain-containing protein</fullName>
    </recommendedName>
</protein>
<dbReference type="PANTHER" id="PTHR45746">
    <property type="entry name" value="LP21163P"/>
    <property type="match status" value="1"/>
</dbReference>
<dbReference type="EMBL" id="CAJNOK010002730">
    <property type="protein sequence ID" value="CAF0872562.1"/>
    <property type="molecule type" value="Genomic_DNA"/>
</dbReference>
<dbReference type="Proteomes" id="UP000677228">
    <property type="component" value="Unassembled WGS sequence"/>
</dbReference>
<dbReference type="InterPro" id="IPR047016">
    <property type="entry name" value="RGS6/7/9/11"/>
</dbReference>
<organism evidence="3 5">
    <name type="scientific">Didymodactylos carnosus</name>
    <dbReference type="NCBI Taxonomy" id="1234261"/>
    <lineage>
        <taxon>Eukaryota</taxon>
        <taxon>Metazoa</taxon>
        <taxon>Spiralia</taxon>
        <taxon>Gnathifera</taxon>
        <taxon>Rotifera</taxon>
        <taxon>Eurotatoria</taxon>
        <taxon>Bdelloidea</taxon>
        <taxon>Philodinida</taxon>
        <taxon>Philodinidae</taxon>
        <taxon>Didymodactylos</taxon>
    </lineage>
</organism>
<accession>A0A8S2D8S0</accession>
<evidence type="ECO:0000313" key="4">
    <source>
        <dbReference type="EMBL" id="CAF3657346.1"/>
    </source>
</evidence>
<dbReference type="SMART" id="SM00049">
    <property type="entry name" value="DEP"/>
    <property type="match status" value="1"/>
</dbReference>
<dbReference type="FunFam" id="1.10.10.10:FF:000162">
    <property type="entry name" value="Regulator of G-protein signaling 6"/>
    <property type="match status" value="1"/>
</dbReference>
<dbReference type="InterPro" id="IPR036388">
    <property type="entry name" value="WH-like_DNA-bd_sf"/>
</dbReference>
<evidence type="ECO:0000313" key="3">
    <source>
        <dbReference type="EMBL" id="CAF0872562.1"/>
    </source>
</evidence>
<dbReference type="GO" id="GO:0035556">
    <property type="term" value="P:intracellular signal transduction"/>
    <property type="evidence" value="ECO:0007669"/>
    <property type="project" value="InterPro"/>
</dbReference>
<dbReference type="GO" id="GO:0005737">
    <property type="term" value="C:cytoplasm"/>
    <property type="evidence" value="ECO:0007669"/>
    <property type="project" value="TreeGrafter"/>
</dbReference>
<dbReference type="PROSITE" id="PS50186">
    <property type="entry name" value="DEP"/>
    <property type="match status" value="1"/>
</dbReference>